<comment type="caution">
    <text evidence="1">The sequence shown here is derived from an EMBL/GenBank/DDBJ whole genome shotgun (WGS) entry which is preliminary data.</text>
</comment>
<dbReference type="RefSeq" id="WP_272137723.1">
    <property type="nucleotide sequence ID" value="NZ_JAQLOI010000001.1"/>
</dbReference>
<proteinExistence type="predicted"/>
<dbReference type="Proteomes" id="UP001210678">
    <property type="component" value="Unassembled WGS sequence"/>
</dbReference>
<gene>
    <name evidence="1" type="ORF">PGX00_14805</name>
</gene>
<organism evidence="1 2">
    <name type="scientific">Vibrio algarum</name>
    <dbReference type="NCBI Taxonomy" id="3020714"/>
    <lineage>
        <taxon>Bacteria</taxon>
        <taxon>Pseudomonadati</taxon>
        <taxon>Pseudomonadota</taxon>
        <taxon>Gammaproteobacteria</taxon>
        <taxon>Vibrionales</taxon>
        <taxon>Vibrionaceae</taxon>
        <taxon>Vibrio</taxon>
    </lineage>
</organism>
<keyword evidence="2" id="KW-1185">Reference proteome</keyword>
<evidence type="ECO:0000313" key="2">
    <source>
        <dbReference type="Proteomes" id="UP001210678"/>
    </source>
</evidence>
<dbReference type="EMBL" id="JAQLOI010000001">
    <property type="protein sequence ID" value="MDB1124845.1"/>
    <property type="molecule type" value="Genomic_DNA"/>
</dbReference>
<reference evidence="1 2" key="1">
    <citation type="submission" date="2023-01" db="EMBL/GenBank/DDBJ databases">
        <title>Vibrio sp. KJ40-1 sp.nov, isolated from marine algae.</title>
        <authorList>
            <person name="Butt M."/>
            <person name="Kim J.M.J."/>
            <person name="Jeon C.O.C."/>
        </authorList>
    </citation>
    <scope>NUCLEOTIDE SEQUENCE [LARGE SCALE GENOMIC DNA]</scope>
    <source>
        <strain evidence="1 2">KJ40-1</strain>
    </source>
</reference>
<dbReference type="InterPro" id="IPR021710">
    <property type="entry name" value="DUF3293"/>
</dbReference>
<dbReference type="Pfam" id="PF11697">
    <property type="entry name" value="DUF3293"/>
    <property type="match status" value="1"/>
</dbReference>
<accession>A0ABT4YU15</accession>
<protein>
    <submittedName>
        <fullName evidence="1">DUF3293 domain-containing protein</fullName>
    </submittedName>
</protein>
<evidence type="ECO:0000313" key="1">
    <source>
        <dbReference type="EMBL" id="MDB1124845.1"/>
    </source>
</evidence>
<sequence>MNINSTLWRHYRDVYFFINRELNLSQFAIITAWNPYSIKVSKEQNEKKNNALEQKFNDFNYCKLLVGDLKRTWLEESFAVEMPQNLAIELGKMVNQNAIYYVKNNQLYLISCLENNGSEMIGTLSQKIVIQKN</sequence>
<name>A0ABT4YU15_9VIBR</name>